<accession>Q23PZ8</accession>
<keyword evidence="6" id="KW-0648">Protein biosynthesis</keyword>
<gene>
    <name evidence="6" type="ORF">TTHERM_00462840</name>
</gene>
<comment type="similarity">
    <text evidence="3">Belongs to the THOC3 family.</text>
</comment>
<sequence>MTDIYIPAEDNTQTKFKPDPFFNNFKTKTVQNSYRKAEQYLGWNCTGNIIATASNKIRLFRLNNSSFEVDKNEQKFHDSQTDYLSWHPTNPDLMAYITTKQPIYYIWDIREKNPRKISNKVQPDNLNVIFSPDGNTIASCSRDNKLSFFDLRKEEEIFTATFDFDINEFQWDPSGSVIMIVGNQNQSGILHVCDGKDYSKANIDLLEKIHVDCHSMKIQCIDVDPKGKYFATGSTDTLVGLWDQSEFVMLKTFSQSDNQIERLSFSHDGQLLSSLCGDKTIQIYNCTSGNLVNIIERENTIHNLQWHPREYILAYLSDDKVDNEGNLRLYGAF</sequence>
<dbReference type="AlphaFoldDB" id="Q23PZ8"/>
<dbReference type="Pfam" id="PF12894">
    <property type="entry name" value="ANAPC4_WD40"/>
    <property type="match status" value="1"/>
</dbReference>
<evidence type="ECO:0000256" key="3">
    <source>
        <dbReference type="ARBA" id="ARBA00046343"/>
    </source>
</evidence>
<dbReference type="GO" id="GO:0006406">
    <property type="term" value="P:mRNA export from nucleus"/>
    <property type="evidence" value="ECO:0007669"/>
    <property type="project" value="InterPro"/>
</dbReference>
<dbReference type="GO" id="GO:0000445">
    <property type="term" value="C:THO complex part of transcription export complex"/>
    <property type="evidence" value="ECO:0007669"/>
    <property type="project" value="TreeGrafter"/>
</dbReference>
<evidence type="ECO:0000256" key="1">
    <source>
        <dbReference type="ARBA" id="ARBA00022574"/>
    </source>
</evidence>
<organism evidence="6 7">
    <name type="scientific">Tetrahymena thermophila (strain SB210)</name>
    <dbReference type="NCBI Taxonomy" id="312017"/>
    <lineage>
        <taxon>Eukaryota</taxon>
        <taxon>Sar</taxon>
        <taxon>Alveolata</taxon>
        <taxon>Ciliophora</taxon>
        <taxon>Intramacronucleata</taxon>
        <taxon>Oligohymenophorea</taxon>
        <taxon>Hymenostomatida</taxon>
        <taxon>Tetrahymenina</taxon>
        <taxon>Tetrahymenidae</taxon>
        <taxon>Tetrahymena</taxon>
    </lineage>
</organism>
<proteinExistence type="inferred from homology"/>
<keyword evidence="2" id="KW-0677">Repeat</keyword>
<dbReference type="InterPro" id="IPR024977">
    <property type="entry name" value="Apc4-like_WD40_dom"/>
</dbReference>
<dbReference type="Pfam" id="PF00400">
    <property type="entry name" value="WD40"/>
    <property type="match status" value="2"/>
</dbReference>
<dbReference type="InterPro" id="IPR036322">
    <property type="entry name" value="WD40_repeat_dom_sf"/>
</dbReference>
<dbReference type="Gene3D" id="2.130.10.10">
    <property type="entry name" value="YVTN repeat-like/Quinoprotein amine dehydrogenase"/>
    <property type="match status" value="2"/>
</dbReference>
<dbReference type="EMBL" id="GG662650">
    <property type="protein sequence ID" value="EAR98537.2"/>
    <property type="molecule type" value="Genomic_DNA"/>
</dbReference>
<feature type="repeat" description="WD" evidence="4">
    <location>
        <begin position="211"/>
        <end position="243"/>
    </location>
</feature>
<dbReference type="InterPro" id="IPR001680">
    <property type="entry name" value="WD40_rpt"/>
</dbReference>
<dbReference type="PROSITE" id="PS50082">
    <property type="entry name" value="WD_REPEATS_2"/>
    <property type="match status" value="1"/>
</dbReference>
<dbReference type="GeneID" id="7825717"/>
<dbReference type="PROSITE" id="PS50294">
    <property type="entry name" value="WD_REPEATS_REGION"/>
    <property type="match status" value="1"/>
</dbReference>
<evidence type="ECO:0000259" key="5">
    <source>
        <dbReference type="Pfam" id="PF12894"/>
    </source>
</evidence>
<dbReference type="InterPro" id="IPR040132">
    <property type="entry name" value="Tex1/THOC3"/>
</dbReference>
<evidence type="ECO:0000256" key="2">
    <source>
        <dbReference type="ARBA" id="ARBA00022737"/>
    </source>
</evidence>
<evidence type="ECO:0000313" key="7">
    <source>
        <dbReference type="Proteomes" id="UP000009168"/>
    </source>
</evidence>
<name>Q23PZ8_TETTS</name>
<dbReference type="Proteomes" id="UP000009168">
    <property type="component" value="Unassembled WGS sequence"/>
</dbReference>
<evidence type="ECO:0000313" key="6">
    <source>
        <dbReference type="EMBL" id="EAR98537.2"/>
    </source>
</evidence>
<dbReference type="KEGG" id="tet:TTHERM_00462840"/>
<feature type="domain" description="Anaphase-promoting complex subunit 4-like WD40" evidence="5">
    <location>
        <begin position="254"/>
        <end position="307"/>
    </location>
</feature>
<dbReference type="OMA" id="WNADGRH"/>
<evidence type="ECO:0000256" key="4">
    <source>
        <dbReference type="PROSITE-ProRule" id="PRU00221"/>
    </source>
</evidence>
<dbReference type="SUPFAM" id="SSF50978">
    <property type="entry name" value="WD40 repeat-like"/>
    <property type="match status" value="1"/>
</dbReference>
<dbReference type="RefSeq" id="XP_001018782.2">
    <property type="nucleotide sequence ID" value="XM_001018782.3"/>
</dbReference>
<protein>
    <submittedName>
        <fullName evidence="6">Eukaryotic translation initiation factor eIF2A</fullName>
    </submittedName>
</protein>
<dbReference type="OrthoDB" id="310488at2759"/>
<dbReference type="PANTHER" id="PTHR22839:SF0">
    <property type="entry name" value="THO COMPLEX SUBUNIT 3"/>
    <property type="match status" value="1"/>
</dbReference>
<dbReference type="GO" id="GO:0003743">
    <property type="term" value="F:translation initiation factor activity"/>
    <property type="evidence" value="ECO:0007669"/>
    <property type="project" value="UniProtKB-KW"/>
</dbReference>
<keyword evidence="1 4" id="KW-0853">WD repeat</keyword>
<dbReference type="HOGENOM" id="CLU_045202_0_0_1"/>
<dbReference type="PANTHER" id="PTHR22839">
    <property type="entry name" value="THO COMPLEX SUBUNIT 3 THO3"/>
    <property type="match status" value="1"/>
</dbReference>
<dbReference type="InParanoid" id="Q23PZ8"/>
<dbReference type="SMART" id="SM00320">
    <property type="entry name" value="WD40"/>
    <property type="match status" value="5"/>
</dbReference>
<dbReference type="InterPro" id="IPR015943">
    <property type="entry name" value="WD40/YVTN_repeat-like_dom_sf"/>
</dbReference>
<dbReference type="eggNOG" id="KOG1407">
    <property type="taxonomic scope" value="Eukaryota"/>
</dbReference>
<keyword evidence="6" id="KW-0396">Initiation factor</keyword>
<reference evidence="7" key="1">
    <citation type="journal article" date="2006" name="PLoS Biol.">
        <title>Macronuclear genome sequence of the ciliate Tetrahymena thermophila, a model eukaryote.</title>
        <authorList>
            <person name="Eisen J.A."/>
            <person name="Coyne R.S."/>
            <person name="Wu M."/>
            <person name="Wu D."/>
            <person name="Thiagarajan M."/>
            <person name="Wortman J.R."/>
            <person name="Badger J.H."/>
            <person name="Ren Q."/>
            <person name="Amedeo P."/>
            <person name="Jones K.M."/>
            <person name="Tallon L.J."/>
            <person name="Delcher A.L."/>
            <person name="Salzberg S.L."/>
            <person name="Silva J.C."/>
            <person name="Haas B.J."/>
            <person name="Majoros W.H."/>
            <person name="Farzad M."/>
            <person name="Carlton J.M."/>
            <person name="Smith R.K. Jr."/>
            <person name="Garg J."/>
            <person name="Pearlman R.E."/>
            <person name="Karrer K.M."/>
            <person name="Sun L."/>
            <person name="Manning G."/>
            <person name="Elde N.C."/>
            <person name="Turkewitz A.P."/>
            <person name="Asai D.J."/>
            <person name="Wilkes D.E."/>
            <person name="Wang Y."/>
            <person name="Cai H."/>
            <person name="Collins K."/>
            <person name="Stewart B.A."/>
            <person name="Lee S.R."/>
            <person name="Wilamowska K."/>
            <person name="Weinberg Z."/>
            <person name="Ruzzo W.L."/>
            <person name="Wloga D."/>
            <person name="Gaertig J."/>
            <person name="Frankel J."/>
            <person name="Tsao C.-C."/>
            <person name="Gorovsky M.A."/>
            <person name="Keeling P.J."/>
            <person name="Waller R.F."/>
            <person name="Patron N.J."/>
            <person name="Cherry J.M."/>
            <person name="Stover N.A."/>
            <person name="Krieger C.J."/>
            <person name="del Toro C."/>
            <person name="Ryder H.F."/>
            <person name="Williamson S.C."/>
            <person name="Barbeau R.A."/>
            <person name="Hamilton E.P."/>
            <person name="Orias E."/>
        </authorList>
    </citation>
    <scope>NUCLEOTIDE SEQUENCE [LARGE SCALE GENOMIC DNA]</scope>
    <source>
        <strain evidence="7">SB210</strain>
    </source>
</reference>
<keyword evidence="7" id="KW-1185">Reference proteome</keyword>
<dbReference type="STRING" id="312017.Q23PZ8"/>